<evidence type="ECO:0000313" key="1">
    <source>
        <dbReference type="EMBL" id="AMO67460.1"/>
    </source>
</evidence>
<protein>
    <recommendedName>
        <fullName evidence="3">EfeO-type cupredoxin-like domain-containing protein</fullName>
    </recommendedName>
</protein>
<dbReference type="STRING" id="1470434.AZF00_03730"/>
<dbReference type="InterPro" id="IPR008972">
    <property type="entry name" value="Cupredoxin"/>
</dbReference>
<reference evidence="1 2" key="1">
    <citation type="submission" date="2015-12" db="EMBL/GenBank/DDBJ databases">
        <authorList>
            <person name="Shamseldin A."/>
            <person name="Moawad H."/>
            <person name="Abd El-Rahim W.M."/>
            <person name="Sadowsky M.J."/>
        </authorList>
    </citation>
    <scope>NUCLEOTIDE SEQUENCE [LARGE SCALE GENOMIC DNA]</scope>
    <source>
        <strain evidence="1 2">SM2</strain>
    </source>
</reference>
<dbReference type="KEGG" id="zal:AZF00_03730"/>
<dbReference type="AlphaFoldDB" id="A0A127M2K7"/>
<gene>
    <name evidence="1" type="ORF">AZF00_03730</name>
</gene>
<evidence type="ECO:0000313" key="2">
    <source>
        <dbReference type="Proteomes" id="UP000074119"/>
    </source>
</evidence>
<dbReference type="EMBL" id="CP014544">
    <property type="protein sequence ID" value="AMO67460.1"/>
    <property type="molecule type" value="Genomic_DNA"/>
</dbReference>
<dbReference type="RefSeq" id="WP_008246001.1">
    <property type="nucleotide sequence ID" value="NZ_CP014544.1"/>
</dbReference>
<dbReference type="Proteomes" id="UP000074119">
    <property type="component" value="Chromosome"/>
</dbReference>
<organism evidence="1 2">
    <name type="scientific">Zhongshania aliphaticivorans</name>
    <dbReference type="NCBI Taxonomy" id="1470434"/>
    <lineage>
        <taxon>Bacteria</taxon>
        <taxon>Pseudomonadati</taxon>
        <taxon>Pseudomonadota</taxon>
        <taxon>Gammaproteobacteria</taxon>
        <taxon>Cellvibrionales</taxon>
        <taxon>Spongiibacteraceae</taxon>
        <taxon>Zhongshania</taxon>
    </lineage>
</organism>
<evidence type="ECO:0008006" key="3">
    <source>
        <dbReference type="Google" id="ProtNLM"/>
    </source>
</evidence>
<name>A0A127M2K7_9GAMM</name>
<sequence length="138" mass="14744">MNYRPLIFILISAVALTALFVALKPAPGPSIQQEPTANAGTTTAVPEKSAHRFELVIEGGALTSGPRRIEVSQGSAVELEVSTDHADELHLHGYDLKLQLTAGESATLTFRADHSGRFGLELHHSHGEIATLEVMPTP</sequence>
<proteinExistence type="predicted"/>
<accession>A0A127M2K7</accession>
<dbReference type="SUPFAM" id="SSF49503">
    <property type="entry name" value="Cupredoxins"/>
    <property type="match status" value="1"/>
</dbReference>
<dbReference type="Gene3D" id="2.60.40.420">
    <property type="entry name" value="Cupredoxins - blue copper proteins"/>
    <property type="match status" value="1"/>
</dbReference>